<dbReference type="AlphaFoldDB" id="A0A829YKN9"/>
<feature type="binding site" evidence="4">
    <location>
        <position position="55"/>
    </location>
    <ligand>
        <name>Zn(2+)</name>
        <dbReference type="ChEBI" id="CHEBI:29105"/>
        <label>1</label>
    </ligand>
</feature>
<evidence type="ECO:0000256" key="5">
    <source>
        <dbReference type="PROSITE-ProRule" id="PRU00679"/>
    </source>
</evidence>
<dbReference type="Proteomes" id="UP000445000">
    <property type="component" value="Unassembled WGS sequence"/>
</dbReference>
<dbReference type="Pfam" id="PF02126">
    <property type="entry name" value="PTE"/>
    <property type="match status" value="1"/>
</dbReference>
<dbReference type="SUPFAM" id="SSF51556">
    <property type="entry name" value="Metallo-dependent hydrolases"/>
    <property type="match status" value="1"/>
</dbReference>
<comment type="caution">
    <text evidence="6">The sequence shown here is derived from an EMBL/GenBank/DDBJ whole genome shotgun (WGS) entry which is preliminary data.</text>
</comment>
<feature type="binding site" description="via carbamate group" evidence="4">
    <location>
        <position position="162"/>
    </location>
    <ligand>
        <name>Zn(2+)</name>
        <dbReference type="ChEBI" id="CHEBI:29105"/>
        <label>2</label>
    </ligand>
</feature>
<dbReference type="InterPro" id="IPR032466">
    <property type="entry name" value="Metal_Hydrolase"/>
</dbReference>
<dbReference type="RefSeq" id="WP_161815032.1">
    <property type="nucleotide sequence ID" value="NZ_BLJN01000006.1"/>
</dbReference>
<evidence type="ECO:0000313" key="7">
    <source>
        <dbReference type="Proteomes" id="UP000445000"/>
    </source>
</evidence>
<dbReference type="PROSITE" id="PS51347">
    <property type="entry name" value="PHOSPHOTRIESTERASE_2"/>
    <property type="match status" value="1"/>
</dbReference>
<comment type="cofactor">
    <cofactor evidence="4">
        <name>a divalent metal cation</name>
        <dbReference type="ChEBI" id="CHEBI:60240"/>
    </cofactor>
    <text evidence="4">Binds 2 divalent metal cations per subunit.</text>
</comment>
<dbReference type="PIRSF" id="PIRSF016839">
    <property type="entry name" value="PhP"/>
    <property type="match status" value="1"/>
</dbReference>
<dbReference type="GO" id="GO:0008270">
    <property type="term" value="F:zinc ion binding"/>
    <property type="evidence" value="ECO:0007669"/>
    <property type="project" value="InterPro"/>
</dbReference>
<gene>
    <name evidence="6" type="primary">php</name>
    <name evidence="6" type="ORF">GCM10011487_54130</name>
</gene>
<feature type="binding site" evidence="4">
    <location>
        <position position="57"/>
    </location>
    <ligand>
        <name>Zn(2+)</name>
        <dbReference type="ChEBI" id="CHEBI:29105"/>
        <label>1</label>
    </ligand>
</feature>
<name>A0A829YKN9_9GAMM</name>
<dbReference type="PANTHER" id="PTHR10819">
    <property type="entry name" value="PHOSPHOTRIESTERASE-RELATED"/>
    <property type="match status" value="1"/>
</dbReference>
<evidence type="ECO:0000256" key="2">
    <source>
        <dbReference type="ARBA" id="ARBA00022801"/>
    </source>
</evidence>
<dbReference type="PROSITE" id="PS01322">
    <property type="entry name" value="PHOSPHOTRIESTERASE_1"/>
    <property type="match status" value="1"/>
</dbReference>
<feature type="modified residue" description="N6-carboxylysine" evidence="3 5">
    <location>
        <position position="162"/>
    </location>
</feature>
<keyword evidence="1 4" id="KW-0479">Metal-binding</keyword>
<dbReference type="PANTHER" id="PTHR10819:SF3">
    <property type="entry name" value="PHOSPHOTRIESTERASE-RELATED PROTEIN"/>
    <property type="match status" value="1"/>
</dbReference>
<protein>
    <submittedName>
        <fullName evidence="6">Phosphotriesterase</fullName>
    </submittedName>
</protein>
<proteinExistence type="inferred from homology"/>
<evidence type="ECO:0000256" key="3">
    <source>
        <dbReference type="PIRSR" id="PIRSR601559-50"/>
    </source>
</evidence>
<dbReference type="Gene3D" id="3.20.20.140">
    <property type="entry name" value="Metal-dependent hydrolases"/>
    <property type="match status" value="1"/>
</dbReference>
<evidence type="ECO:0000313" key="6">
    <source>
        <dbReference type="EMBL" id="GFE83413.1"/>
    </source>
</evidence>
<dbReference type="InterPro" id="IPR017947">
    <property type="entry name" value="AryldialkylPase_Zn-BS"/>
</dbReference>
<sequence length="338" mass="36663">MQAAAATVLAVSAAPVVEPSKAYAAPSDSKAEPVGIVQTVQGPLAASKLGFTLTHEHVGNSSMEAYGSRANCVAKAVEKLKEARAAGIDTVVDVTTFDIGRDIRFREEVSRKSCMQIVACTGQHLFAPKSLNARSIQEITDLFVREIERGIDDTDLRAGVIKVASRAGAMTPAEEKVFRAAARASKATDVPIQTHTNSRLRGGEKQADLFEAEGVNPARVSLGHSDDTDDLEYLLGLLKRGYTLGMDHTFWGLAPGATLPWQRRAECIKQVVDAGFAQKLFFSNDWVLGDTAREKINPEGMLFTVHRTIPYLKQIGVTQRDLHTITIVNPARFFGRTG</sequence>
<keyword evidence="2" id="KW-0378">Hydrolase</keyword>
<feature type="binding site" evidence="4">
    <location>
        <position position="195"/>
    </location>
    <ligand>
        <name>Zn(2+)</name>
        <dbReference type="ChEBI" id="CHEBI:29105"/>
        <label>2</label>
    </ligand>
</feature>
<comment type="similarity">
    <text evidence="5">Belongs to the metallo-dependent hydrolases superfamily. Phosphotriesterase family.</text>
</comment>
<accession>A0A829YKN9</accession>
<feature type="binding site" description="via carbamate group" evidence="4">
    <location>
        <position position="162"/>
    </location>
    <ligand>
        <name>Zn(2+)</name>
        <dbReference type="ChEBI" id="CHEBI:29105"/>
        <label>1</label>
    </ligand>
</feature>
<dbReference type="EMBL" id="BLJN01000006">
    <property type="protein sequence ID" value="GFE83413.1"/>
    <property type="molecule type" value="Genomic_DNA"/>
</dbReference>
<feature type="binding site" evidence="4">
    <location>
        <position position="224"/>
    </location>
    <ligand>
        <name>Zn(2+)</name>
        <dbReference type="ChEBI" id="CHEBI:29105"/>
        <label>2</label>
    </ligand>
</feature>
<feature type="binding site" evidence="4">
    <location>
        <position position="285"/>
    </location>
    <ligand>
        <name>Zn(2+)</name>
        <dbReference type="ChEBI" id="CHEBI:29105"/>
        <label>1</label>
    </ligand>
</feature>
<evidence type="ECO:0000256" key="4">
    <source>
        <dbReference type="PIRSR" id="PIRSR601559-51"/>
    </source>
</evidence>
<dbReference type="GO" id="GO:0016788">
    <property type="term" value="F:hydrolase activity, acting on ester bonds"/>
    <property type="evidence" value="ECO:0007669"/>
    <property type="project" value="InterPro"/>
</dbReference>
<keyword evidence="7" id="KW-1185">Reference proteome</keyword>
<dbReference type="InterPro" id="IPR001559">
    <property type="entry name" value="Phosphotriesterase"/>
</dbReference>
<evidence type="ECO:0000256" key="1">
    <source>
        <dbReference type="ARBA" id="ARBA00022723"/>
    </source>
</evidence>
<organism evidence="6 7">
    <name type="scientific">Steroidobacter agaridevorans</name>
    <dbReference type="NCBI Taxonomy" id="2695856"/>
    <lineage>
        <taxon>Bacteria</taxon>
        <taxon>Pseudomonadati</taxon>
        <taxon>Pseudomonadota</taxon>
        <taxon>Gammaproteobacteria</taxon>
        <taxon>Steroidobacterales</taxon>
        <taxon>Steroidobacteraceae</taxon>
        <taxon>Steroidobacter</taxon>
    </lineage>
</organism>
<reference evidence="7" key="1">
    <citation type="submission" date="2020-01" db="EMBL/GenBank/DDBJ databases">
        <title>'Steroidobacter agaridevorans' sp. nov., agar-degrading bacteria isolated from rhizosphere soils.</title>
        <authorList>
            <person name="Ikenaga M."/>
            <person name="Kataoka M."/>
            <person name="Murouchi A."/>
            <person name="Katsuragi S."/>
            <person name="Sakai M."/>
        </authorList>
    </citation>
    <scope>NUCLEOTIDE SEQUENCE [LARGE SCALE GENOMIC DNA]</scope>
    <source>
        <strain evidence="7">YU21-B</strain>
    </source>
</reference>